<sequence>MQLIYNLFSTCNSFSSKKSFSFLQKKAHRYKKAKDLSLILSEKSEHNLKIMRISSRRKDTISSTDKAGSTNQEKDDKQNKERYKYSSAMIQLVQRENVSAEQMCEHVSQLKKKGEKYQRLYKEKETEYSQLLQQYDELKKQCESSPQKKGADKTPDTYTNIIATNTASLAQQENKKEKAQTSQDKLIDEFRRRMEEKKQEKHDEIIPGVSFIRIFTCKYFFLECILLEKKN</sequence>
<feature type="region of interest" description="Disordered" evidence="2">
    <location>
        <begin position="52"/>
        <end position="82"/>
    </location>
</feature>
<reference evidence="3 4" key="1">
    <citation type="journal article" date="2013" name="Curr. Biol.">
        <title>The Genome of the Foraminiferan Reticulomyxa filosa.</title>
        <authorList>
            <person name="Glockner G."/>
            <person name="Hulsmann N."/>
            <person name="Schleicher M."/>
            <person name="Noegel A.A."/>
            <person name="Eichinger L."/>
            <person name="Gallinger C."/>
            <person name="Pawlowski J."/>
            <person name="Sierra R."/>
            <person name="Euteneuer U."/>
            <person name="Pillet L."/>
            <person name="Moustafa A."/>
            <person name="Platzer M."/>
            <person name="Groth M."/>
            <person name="Szafranski K."/>
            <person name="Schliwa M."/>
        </authorList>
    </citation>
    <scope>NUCLEOTIDE SEQUENCE [LARGE SCALE GENOMIC DNA]</scope>
</reference>
<keyword evidence="4" id="KW-1185">Reference proteome</keyword>
<evidence type="ECO:0000256" key="1">
    <source>
        <dbReference type="SAM" id="Coils"/>
    </source>
</evidence>
<feature type="compositionally biased region" description="Basic and acidic residues" evidence="2">
    <location>
        <begin position="72"/>
        <end position="82"/>
    </location>
</feature>
<dbReference type="Proteomes" id="UP000023152">
    <property type="component" value="Unassembled WGS sequence"/>
</dbReference>
<feature type="compositionally biased region" description="Polar residues" evidence="2">
    <location>
        <begin position="61"/>
        <end position="71"/>
    </location>
</feature>
<comment type="caution">
    <text evidence="3">The sequence shown here is derived from an EMBL/GenBank/DDBJ whole genome shotgun (WGS) entry which is preliminary data.</text>
</comment>
<dbReference type="EMBL" id="ASPP01001815">
    <property type="protein sequence ID" value="ETO35251.1"/>
    <property type="molecule type" value="Genomic_DNA"/>
</dbReference>
<evidence type="ECO:0000313" key="3">
    <source>
        <dbReference type="EMBL" id="ETO35251.1"/>
    </source>
</evidence>
<proteinExistence type="predicted"/>
<evidence type="ECO:0000256" key="2">
    <source>
        <dbReference type="SAM" id="MobiDB-lite"/>
    </source>
</evidence>
<evidence type="ECO:0000313" key="4">
    <source>
        <dbReference type="Proteomes" id="UP000023152"/>
    </source>
</evidence>
<name>X6PAS4_RETFI</name>
<feature type="coiled-coil region" evidence="1">
    <location>
        <begin position="107"/>
        <end position="141"/>
    </location>
</feature>
<gene>
    <name evidence="3" type="ORF">RFI_01813</name>
</gene>
<keyword evidence="1" id="KW-0175">Coiled coil</keyword>
<accession>X6PAS4</accession>
<dbReference type="AlphaFoldDB" id="X6PAS4"/>
<organism evidence="3 4">
    <name type="scientific">Reticulomyxa filosa</name>
    <dbReference type="NCBI Taxonomy" id="46433"/>
    <lineage>
        <taxon>Eukaryota</taxon>
        <taxon>Sar</taxon>
        <taxon>Rhizaria</taxon>
        <taxon>Retaria</taxon>
        <taxon>Foraminifera</taxon>
        <taxon>Monothalamids</taxon>
        <taxon>Reticulomyxidae</taxon>
        <taxon>Reticulomyxa</taxon>
    </lineage>
</organism>
<protein>
    <submittedName>
        <fullName evidence="3">Uncharacterized protein</fullName>
    </submittedName>
</protein>